<keyword evidence="1" id="KW-0732">Signal</keyword>
<accession>A0AAN7ADT9</accession>
<sequence length="89" mass="9682">MKSTTLSSLPTIVLAGYLTLVSALPPSDKLGAPIEHRQVTIICPHVSDCMPFPLVMYNCAGYCQGKGLTFRNIDRGTCRFSVDVRCCCV</sequence>
<feature type="chain" id="PRO_5042846187" evidence="1">
    <location>
        <begin position="24"/>
        <end position="89"/>
    </location>
</feature>
<dbReference type="Proteomes" id="UP001302126">
    <property type="component" value="Unassembled WGS sequence"/>
</dbReference>
<protein>
    <submittedName>
        <fullName evidence="2">Uncharacterized protein</fullName>
    </submittedName>
</protein>
<gene>
    <name evidence="2" type="ORF">QBC35DRAFT_507891</name>
</gene>
<evidence type="ECO:0000313" key="2">
    <source>
        <dbReference type="EMBL" id="KAK4183533.1"/>
    </source>
</evidence>
<feature type="signal peptide" evidence="1">
    <location>
        <begin position="1"/>
        <end position="23"/>
    </location>
</feature>
<proteinExistence type="predicted"/>
<comment type="caution">
    <text evidence="2">The sequence shown here is derived from an EMBL/GenBank/DDBJ whole genome shotgun (WGS) entry which is preliminary data.</text>
</comment>
<reference evidence="2" key="1">
    <citation type="journal article" date="2023" name="Mol. Phylogenet. Evol.">
        <title>Genome-scale phylogeny and comparative genomics of the fungal order Sordariales.</title>
        <authorList>
            <person name="Hensen N."/>
            <person name="Bonometti L."/>
            <person name="Westerberg I."/>
            <person name="Brannstrom I.O."/>
            <person name="Guillou S."/>
            <person name="Cros-Aarteil S."/>
            <person name="Calhoun S."/>
            <person name="Haridas S."/>
            <person name="Kuo A."/>
            <person name="Mondo S."/>
            <person name="Pangilinan J."/>
            <person name="Riley R."/>
            <person name="LaButti K."/>
            <person name="Andreopoulos B."/>
            <person name="Lipzen A."/>
            <person name="Chen C."/>
            <person name="Yan M."/>
            <person name="Daum C."/>
            <person name="Ng V."/>
            <person name="Clum A."/>
            <person name="Steindorff A."/>
            <person name="Ohm R.A."/>
            <person name="Martin F."/>
            <person name="Silar P."/>
            <person name="Natvig D.O."/>
            <person name="Lalanne C."/>
            <person name="Gautier V."/>
            <person name="Ament-Velasquez S.L."/>
            <person name="Kruys A."/>
            <person name="Hutchinson M.I."/>
            <person name="Powell A.J."/>
            <person name="Barry K."/>
            <person name="Miller A.N."/>
            <person name="Grigoriev I.V."/>
            <person name="Debuchy R."/>
            <person name="Gladieux P."/>
            <person name="Hiltunen Thoren M."/>
            <person name="Johannesson H."/>
        </authorList>
    </citation>
    <scope>NUCLEOTIDE SEQUENCE</scope>
    <source>
        <strain evidence="2">PSN309</strain>
    </source>
</reference>
<organism evidence="2 3">
    <name type="scientific">Podospora australis</name>
    <dbReference type="NCBI Taxonomy" id="1536484"/>
    <lineage>
        <taxon>Eukaryota</taxon>
        <taxon>Fungi</taxon>
        <taxon>Dikarya</taxon>
        <taxon>Ascomycota</taxon>
        <taxon>Pezizomycotina</taxon>
        <taxon>Sordariomycetes</taxon>
        <taxon>Sordariomycetidae</taxon>
        <taxon>Sordariales</taxon>
        <taxon>Podosporaceae</taxon>
        <taxon>Podospora</taxon>
    </lineage>
</organism>
<dbReference type="AlphaFoldDB" id="A0AAN7ADT9"/>
<reference evidence="2" key="2">
    <citation type="submission" date="2023-05" db="EMBL/GenBank/DDBJ databases">
        <authorList>
            <consortium name="Lawrence Berkeley National Laboratory"/>
            <person name="Steindorff A."/>
            <person name="Hensen N."/>
            <person name="Bonometti L."/>
            <person name="Westerberg I."/>
            <person name="Brannstrom I.O."/>
            <person name="Guillou S."/>
            <person name="Cros-Aarteil S."/>
            <person name="Calhoun S."/>
            <person name="Haridas S."/>
            <person name="Kuo A."/>
            <person name="Mondo S."/>
            <person name="Pangilinan J."/>
            <person name="Riley R."/>
            <person name="Labutti K."/>
            <person name="Andreopoulos B."/>
            <person name="Lipzen A."/>
            <person name="Chen C."/>
            <person name="Yanf M."/>
            <person name="Daum C."/>
            <person name="Ng V."/>
            <person name="Clum A."/>
            <person name="Ohm R."/>
            <person name="Martin F."/>
            <person name="Silar P."/>
            <person name="Natvig D."/>
            <person name="Lalanne C."/>
            <person name="Gautier V."/>
            <person name="Ament-Velasquez S.L."/>
            <person name="Kruys A."/>
            <person name="Hutchinson M.I."/>
            <person name="Powell A.J."/>
            <person name="Barry K."/>
            <person name="Miller A.N."/>
            <person name="Grigoriev I.V."/>
            <person name="Debuchy R."/>
            <person name="Gladieux P."/>
            <person name="Thoren M.H."/>
            <person name="Johannesson H."/>
        </authorList>
    </citation>
    <scope>NUCLEOTIDE SEQUENCE</scope>
    <source>
        <strain evidence="2">PSN309</strain>
    </source>
</reference>
<dbReference type="EMBL" id="MU864542">
    <property type="protein sequence ID" value="KAK4183533.1"/>
    <property type="molecule type" value="Genomic_DNA"/>
</dbReference>
<keyword evidence="3" id="KW-1185">Reference proteome</keyword>
<name>A0AAN7ADT9_9PEZI</name>
<evidence type="ECO:0000313" key="3">
    <source>
        <dbReference type="Proteomes" id="UP001302126"/>
    </source>
</evidence>
<evidence type="ECO:0000256" key="1">
    <source>
        <dbReference type="SAM" id="SignalP"/>
    </source>
</evidence>